<dbReference type="Pfam" id="PF13480">
    <property type="entry name" value="Acetyltransf_6"/>
    <property type="match status" value="1"/>
</dbReference>
<evidence type="ECO:0000313" key="3">
    <source>
        <dbReference type="Proteomes" id="UP000317909"/>
    </source>
</evidence>
<dbReference type="EMBL" id="CP036339">
    <property type="protein sequence ID" value="QDT72298.1"/>
    <property type="molecule type" value="Genomic_DNA"/>
</dbReference>
<name>A0A517TVB5_9BACT</name>
<keyword evidence="3" id="KW-1185">Reference proteome</keyword>
<feature type="domain" description="BioF2-like acetyltransferase" evidence="1">
    <location>
        <begin position="175"/>
        <end position="328"/>
    </location>
</feature>
<gene>
    <name evidence="2" type="ORF">I41_14700</name>
</gene>
<dbReference type="InterPro" id="IPR016181">
    <property type="entry name" value="Acyl_CoA_acyltransferase"/>
</dbReference>
<dbReference type="AlphaFoldDB" id="A0A517TVB5"/>
<dbReference type="OrthoDB" id="286168at2"/>
<dbReference type="RefSeq" id="WP_145431884.1">
    <property type="nucleotide sequence ID" value="NZ_CP036339.1"/>
</dbReference>
<dbReference type="Proteomes" id="UP000317909">
    <property type="component" value="Chromosome"/>
</dbReference>
<dbReference type="KEGG" id="llh:I41_14700"/>
<dbReference type="InterPro" id="IPR038740">
    <property type="entry name" value="BioF2-like_GNAT_dom"/>
</dbReference>
<reference evidence="2 3" key="1">
    <citation type="submission" date="2019-02" db="EMBL/GenBank/DDBJ databases">
        <title>Deep-cultivation of Planctomycetes and their phenomic and genomic characterization uncovers novel biology.</title>
        <authorList>
            <person name="Wiegand S."/>
            <person name="Jogler M."/>
            <person name="Boedeker C."/>
            <person name="Pinto D."/>
            <person name="Vollmers J."/>
            <person name="Rivas-Marin E."/>
            <person name="Kohn T."/>
            <person name="Peeters S.H."/>
            <person name="Heuer A."/>
            <person name="Rast P."/>
            <person name="Oberbeckmann S."/>
            <person name="Bunk B."/>
            <person name="Jeske O."/>
            <person name="Meyerdierks A."/>
            <person name="Storesund J.E."/>
            <person name="Kallscheuer N."/>
            <person name="Luecker S."/>
            <person name="Lage O.M."/>
            <person name="Pohl T."/>
            <person name="Merkel B.J."/>
            <person name="Hornburger P."/>
            <person name="Mueller R.-W."/>
            <person name="Bruemmer F."/>
            <person name="Labrenz M."/>
            <person name="Spormann A.M."/>
            <person name="Op den Camp H."/>
            <person name="Overmann J."/>
            <person name="Amann R."/>
            <person name="Jetten M.S.M."/>
            <person name="Mascher T."/>
            <person name="Medema M.H."/>
            <person name="Devos D.P."/>
            <person name="Kaster A.-K."/>
            <person name="Ovreas L."/>
            <person name="Rohde M."/>
            <person name="Galperin M.Y."/>
            <person name="Jogler C."/>
        </authorList>
    </citation>
    <scope>NUCLEOTIDE SEQUENCE [LARGE SCALE GENOMIC DNA]</scope>
    <source>
        <strain evidence="2 3">I41</strain>
    </source>
</reference>
<sequence length="377" mass="43740">MLKVREINQLTELSTLRETWSRLLKATPRFSFFQTFEWLEAAWGHYPQQRLRAVIVERDGDVVGIVPFCVRTERRRIGAVRVLTYPLDDWSTFYGPISAEPTVVMKASLKHIEATPHDWDVIDLRYVDQAAAEYMTIGEAFRETGNRFFIRPRMEVRFCRMDDGWNQYVESRSRNWRRQMRRDIEVLEKAGPVEMLRYRPEAGGTGRDARTLEIYAICEQIAAKSWQAEAESQSTLSSPRVRDLLLEFHCRAAALGMLDTNILTVAGRPVAFNYNYVAEGRTYGLRAGFDPSAEMEHCGRILLYKMLEDSFARGDAEYSFGPGRQAYKDRFATELRCAYTFRSYSTATIKSRVMQWRERVVSSLYSEQELAEKSLVD</sequence>
<evidence type="ECO:0000259" key="1">
    <source>
        <dbReference type="Pfam" id="PF13480"/>
    </source>
</evidence>
<proteinExistence type="predicted"/>
<organism evidence="2 3">
    <name type="scientific">Lacipirellula limnantheis</name>
    <dbReference type="NCBI Taxonomy" id="2528024"/>
    <lineage>
        <taxon>Bacteria</taxon>
        <taxon>Pseudomonadati</taxon>
        <taxon>Planctomycetota</taxon>
        <taxon>Planctomycetia</taxon>
        <taxon>Pirellulales</taxon>
        <taxon>Lacipirellulaceae</taxon>
        <taxon>Lacipirellula</taxon>
    </lineage>
</organism>
<accession>A0A517TVB5</accession>
<dbReference type="SUPFAM" id="SSF55729">
    <property type="entry name" value="Acyl-CoA N-acyltransferases (Nat)"/>
    <property type="match status" value="1"/>
</dbReference>
<protein>
    <recommendedName>
        <fullName evidence="1">BioF2-like acetyltransferase domain-containing protein</fullName>
    </recommendedName>
</protein>
<evidence type="ECO:0000313" key="2">
    <source>
        <dbReference type="EMBL" id="QDT72298.1"/>
    </source>
</evidence>